<evidence type="ECO:0000313" key="1">
    <source>
        <dbReference type="EMBL" id="UZD21615.1"/>
    </source>
</evidence>
<evidence type="ECO:0000313" key="2">
    <source>
        <dbReference type="Proteomes" id="UP001163156"/>
    </source>
</evidence>
<gene>
    <name evidence="1" type="ORF">OM944_13190</name>
</gene>
<dbReference type="Proteomes" id="UP001163156">
    <property type="component" value="Chromosome"/>
</dbReference>
<keyword evidence="2" id="KW-1185">Reference proteome</keyword>
<dbReference type="EMBL" id="CP110226">
    <property type="protein sequence ID" value="UZD21615.1"/>
    <property type="molecule type" value="Genomic_DNA"/>
</dbReference>
<name>A0ABY6MD43_9BACT</name>
<protein>
    <submittedName>
        <fullName evidence="1">YdeI/OmpD-associated family protein</fullName>
    </submittedName>
</protein>
<organism evidence="1 2">
    <name type="scientific">Algoriphagus halophytocola</name>
    <dbReference type="NCBI Taxonomy" id="2991499"/>
    <lineage>
        <taxon>Bacteria</taxon>
        <taxon>Pseudomonadati</taxon>
        <taxon>Bacteroidota</taxon>
        <taxon>Cytophagia</taxon>
        <taxon>Cytophagales</taxon>
        <taxon>Cyclobacteriaceae</taxon>
        <taxon>Algoriphagus</taxon>
    </lineage>
</organism>
<dbReference type="Pfam" id="PF08922">
    <property type="entry name" value="DUF1905"/>
    <property type="match status" value="1"/>
</dbReference>
<reference evidence="1" key="1">
    <citation type="submission" date="2022-10" db="EMBL/GenBank/DDBJ databases">
        <title>Algoriphagus sp. a novel bacteria isolate from halophytes salicornia europaea.</title>
        <authorList>
            <person name="Peng Y."/>
            <person name="Jiang L."/>
            <person name="Lee J."/>
        </authorList>
    </citation>
    <scope>NUCLEOTIDE SEQUENCE</scope>
    <source>
        <strain evidence="1">TR-M5</strain>
    </source>
</reference>
<dbReference type="RefSeq" id="WP_264808087.1">
    <property type="nucleotide sequence ID" value="NZ_CP110226.1"/>
</dbReference>
<dbReference type="InterPro" id="IPR015018">
    <property type="entry name" value="DUF1905"/>
</dbReference>
<dbReference type="InterPro" id="IPR037079">
    <property type="entry name" value="AF2212/PG0164-like_sf"/>
</dbReference>
<dbReference type="Gene3D" id="2.40.30.100">
    <property type="entry name" value="AF2212/PG0164-like"/>
    <property type="match status" value="1"/>
</dbReference>
<sequence>MLVLAEGSYLLERMPGKGGWTFVKFPKDLIQTSKAFGMMKVSGSIDDFSFEGKHLMPMGNGFVFLPVPKAIRSKIKKEAGDSVSIRLFKEAIPDQIPEELIACLKDDPGKWTLFQNLSNSEQRHWVEYIYYSDKIEVRAERIIKLLQALAEG</sequence>
<dbReference type="Pfam" id="PF13376">
    <property type="entry name" value="OmdA"/>
    <property type="match status" value="1"/>
</dbReference>
<dbReference type="SUPFAM" id="SSF141694">
    <property type="entry name" value="AF2212/PG0164-like"/>
    <property type="match status" value="1"/>
</dbReference>
<accession>A0ABY6MD43</accession>
<proteinExistence type="predicted"/>